<sequence>MKAAVVSAFGASKNIQIINDYPLPLIKDDEVLVEVKFAGLNPVDTYIRSGQYAALPKLPYIPGREGSGIVSEIGEKCPLKLSIGDRVWFSSPLTGSCAEYCAAKFVFRVPDNCGLKESATLGIAYATAYRSLFLKAHLKEEDVVLIHGGSGGVGVAAIQLAKSVGAIVIGTAGSEEGLKMMVELGCQDTFDHTTADYISLIKQKYPAGFNVIIEMLANANLNNDLDLIGKKGTIVVVGNRGQTTIDARRLMAKESILTGVGLAHSTDQELIEMGNALTSHLKEKTICPKVSHVFELEKLSAAHDTIMDNNVTKTGKIVIQIM</sequence>
<dbReference type="WBParaSite" id="RSKR_0000453800.1">
    <property type="protein sequence ID" value="RSKR_0000453800.1"/>
    <property type="gene ID" value="RSKR_0000453800"/>
</dbReference>
<evidence type="ECO:0000313" key="1">
    <source>
        <dbReference type="Proteomes" id="UP000095286"/>
    </source>
</evidence>
<reference evidence="2" key="1">
    <citation type="submission" date="2016-11" db="UniProtKB">
        <authorList>
            <consortium name="WormBaseParasite"/>
        </authorList>
    </citation>
    <scope>IDENTIFICATION</scope>
    <source>
        <strain evidence="2">KR3021</strain>
    </source>
</reference>
<protein>
    <submittedName>
        <fullName evidence="2">PKS_ER domain-containing protein</fullName>
    </submittedName>
</protein>
<proteinExistence type="predicted"/>
<accession>A0AC35TUQ5</accession>
<evidence type="ECO:0000313" key="2">
    <source>
        <dbReference type="WBParaSite" id="RSKR_0000453800.1"/>
    </source>
</evidence>
<name>A0AC35TUQ5_9BILA</name>
<organism evidence="1 2">
    <name type="scientific">Rhabditophanes sp. KR3021</name>
    <dbReference type="NCBI Taxonomy" id="114890"/>
    <lineage>
        <taxon>Eukaryota</taxon>
        <taxon>Metazoa</taxon>
        <taxon>Ecdysozoa</taxon>
        <taxon>Nematoda</taxon>
        <taxon>Chromadorea</taxon>
        <taxon>Rhabditida</taxon>
        <taxon>Tylenchina</taxon>
        <taxon>Panagrolaimomorpha</taxon>
        <taxon>Strongyloidoidea</taxon>
        <taxon>Alloionematidae</taxon>
        <taxon>Rhabditophanes</taxon>
    </lineage>
</organism>
<dbReference type="Proteomes" id="UP000095286">
    <property type="component" value="Unplaced"/>
</dbReference>